<sequence length="400" mass="45028">MSGPNMQQKSRCSPTGPKLRLHQSHCKQKSSAKAVNKLNGPRITNIETIKRPIRIVRSDDKDLQCAKSQSTNNDKIKSTMCKSKKTSVSYPDTETIPKVQTSKGGTMLKKSRDTDTTNGNLSSKILQSKKGEEGKENEEKKRPDENVPSLMKSSKKDSSNVSKGALPKVPTGKRSVLTWKHPSSKTFSSKGKACPKIAKPKTQQRLVEPVKKRVLRDITGHRTAVYIESEPSKLKLCLAPSSEKDPMPPDSSTHNDPGKTFERPEYNSIMRTIDELRDIRKEKFIIGMDSLPTVYKDLVNKKMSSSLDFPPDEAVFTDLIDLSINDKSLPSRLTRSKDPIPRQRDSVPKLSDFFEPEYAEEYCAAVEPRSRTPENVENWNAFSVSRKIFGWKQNLDADFE</sequence>
<evidence type="ECO:0000256" key="1">
    <source>
        <dbReference type="SAM" id="MobiDB-lite"/>
    </source>
</evidence>
<feature type="compositionally biased region" description="Polar residues" evidence="1">
    <location>
        <begin position="86"/>
        <end position="104"/>
    </location>
</feature>
<dbReference type="RefSeq" id="XP_015607251.1">
    <property type="nucleotide sequence ID" value="XM_015751765.2"/>
</dbReference>
<name>A0AAJ7FTB2_CEPCN</name>
<feature type="compositionally biased region" description="Polar residues" evidence="1">
    <location>
        <begin position="1"/>
        <end position="13"/>
    </location>
</feature>
<organism evidence="2 3">
    <name type="scientific">Cephus cinctus</name>
    <name type="common">Wheat stem sawfly</name>
    <dbReference type="NCBI Taxonomy" id="211228"/>
    <lineage>
        <taxon>Eukaryota</taxon>
        <taxon>Metazoa</taxon>
        <taxon>Ecdysozoa</taxon>
        <taxon>Arthropoda</taxon>
        <taxon>Hexapoda</taxon>
        <taxon>Insecta</taxon>
        <taxon>Pterygota</taxon>
        <taxon>Neoptera</taxon>
        <taxon>Endopterygota</taxon>
        <taxon>Hymenoptera</taxon>
        <taxon>Cephoidea</taxon>
        <taxon>Cephidae</taxon>
        <taxon>Cephus</taxon>
    </lineage>
</organism>
<dbReference type="GeneID" id="107273503"/>
<protein>
    <submittedName>
        <fullName evidence="3">Uncharacterized protein LOC107273503</fullName>
    </submittedName>
</protein>
<dbReference type="Proteomes" id="UP000694920">
    <property type="component" value="Unplaced"/>
</dbReference>
<feature type="region of interest" description="Disordered" evidence="1">
    <location>
        <begin position="241"/>
        <end position="263"/>
    </location>
</feature>
<gene>
    <name evidence="3" type="primary">LOC107273503</name>
</gene>
<feature type="region of interest" description="Disordered" evidence="1">
    <location>
        <begin position="57"/>
        <end position="204"/>
    </location>
</feature>
<feature type="compositionally biased region" description="Polar residues" evidence="1">
    <location>
        <begin position="116"/>
        <end position="126"/>
    </location>
</feature>
<dbReference type="KEGG" id="ccin:107273503"/>
<evidence type="ECO:0000313" key="3">
    <source>
        <dbReference type="RefSeq" id="XP_015607251.1"/>
    </source>
</evidence>
<accession>A0AAJ7FTB2</accession>
<feature type="compositionally biased region" description="Basic and acidic residues" evidence="1">
    <location>
        <begin position="129"/>
        <end position="145"/>
    </location>
</feature>
<feature type="region of interest" description="Disordered" evidence="1">
    <location>
        <begin position="1"/>
        <end position="39"/>
    </location>
</feature>
<feature type="compositionally biased region" description="Basic residues" evidence="1">
    <location>
        <begin position="19"/>
        <end position="30"/>
    </location>
</feature>
<dbReference type="AlphaFoldDB" id="A0AAJ7FTB2"/>
<reference evidence="3" key="1">
    <citation type="submission" date="2025-08" db="UniProtKB">
        <authorList>
            <consortium name="RefSeq"/>
        </authorList>
    </citation>
    <scope>IDENTIFICATION</scope>
</reference>
<proteinExistence type="predicted"/>
<evidence type="ECO:0000313" key="2">
    <source>
        <dbReference type="Proteomes" id="UP000694920"/>
    </source>
</evidence>
<keyword evidence="2" id="KW-1185">Reference proteome</keyword>